<proteinExistence type="predicted"/>
<gene>
    <name evidence="1" type="ORF">LTR37_001947</name>
</gene>
<dbReference type="EMBL" id="JAUTXU010000010">
    <property type="protein sequence ID" value="KAK3723224.1"/>
    <property type="molecule type" value="Genomic_DNA"/>
</dbReference>
<evidence type="ECO:0000313" key="1">
    <source>
        <dbReference type="EMBL" id="KAK3723224.1"/>
    </source>
</evidence>
<organism evidence="1 2">
    <name type="scientific">Vermiconidia calcicola</name>
    <dbReference type="NCBI Taxonomy" id="1690605"/>
    <lineage>
        <taxon>Eukaryota</taxon>
        <taxon>Fungi</taxon>
        <taxon>Dikarya</taxon>
        <taxon>Ascomycota</taxon>
        <taxon>Pezizomycotina</taxon>
        <taxon>Dothideomycetes</taxon>
        <taxon>Dothideomycetidae</taxon>
        <taxon>Mycosphaerellales</taxon>
        <taxon>Extremaceae</taxon>
        <taxon>Vermiconidia</taxon>
    </lineage>
</organism>
<keyword evidence="2" id="KW-1185">Reference proteome</keyword>
<reference evidence="1" key="1">
    <citation type="submission" date="2023-07" db="EMBL/GenBank/DDBJ databases">
        <title>Black Yeasts Isolated from many extreme environments.</title>
        <authorList>
            <person name="Coleine C."/>
            <person name="Stajich J.E."/>
            <person name="Selbmann L."/>
        </authorList>
    </citation>
    <scope>NUCLEOTIDE SEQUENCE</scope>
    <source>
        <strain evidence="1">CCFEE 5714</strain>
    </source>
</reference>
<accession>A0ACC3NUI3</accession>
<sequence>MSKRTQDSQGGYERYGGPRDEESMADKPVHATAAQMAKRRIAQARKPSSSQRSSRAGTPTANPFGQPQQQSMPSFQPPTQGGGTGFGGDFSFSAGAPANPFAQQNGQNGTPPPTSFQFGGTSTQTPAQQNGGNGLFGNAGTSFGSTFGANASQPQQNGFNPSTSSIFSNQNNGNENKTTPSFSFGQTNQSQPQQNGLTPSTNASFPSFGKQDENPFKGFQSQQPTQSTPSTSFGGFGQNSQQTNGEKTAATPAFGGFGQNKDAQPKGNDTDTPKTTTSSIFSSFGQQPNGNKPMFGPNSQSQETPKANTSSVLGGQQQNGPPKGLFGSTPPPEQASSKPDGSVFLGLDSARASTIKAGMFTQNQSETPKPSSTNPFSFGLQNGTAAKQQETPKPSTLFSGSNQSQQTHGVNSTIFGGSTTNEQQTPKPASNPFAFGQQQNNNNASTFKFGQSQQDDTSMTTPGNTPQKQNQNGPSETPAGQGRSMFERISRDEPPATTEKPSFTPSSSLFNAPATSSTANNENQTPAGQGRSMFERVSRDEPPATAQKQTSFTPSTGLFNKPAEQAANTPSAAPWISHTPASTALATTITPPTPQPPATVRKAATATMSETISESERNTFKALNEGLTKHLAKQDSNVDWTTIMQYYLQQAATIRNKPEPKFDAPAAVAPSTPAAGVSVNSNVFTSQQASAPAAGTTSPKKNMFGSQQPSAPQASSGSTAGNIFGSQQSSAPPASTGSILNNMFGSATPKAPTSNSSNMFGSATPKAPSSSSSNMLGGASSQQTPKPNFGTQSNLSQPPATAPVSKKRPAIFLEDDEDDAGKAPATEKRARTNEPINYPKLPDNASETAKLFQAALDKSSASSQTAPPFGFKPKSARSSGSTPAPSSGFAPTGMPTFAAPAASSGGFLASFGKKANEQEEKEKKKRKAEDYDSDEETEEQWEERDREEQEAKRQKLMEEAKSAKGFTLGGSQAAKQPETPMGASKSMFERISKDPPATAPNKPILFSQTPAAEKTTSFGFGSKTPAASSTSNIFGNLSKPSTSETPAASSTSNIFGSMWEPSTSYASNAVNGDSEKDKQANDNTWKTNTPIKFGAGSTIGTEFTTSAAPPPKFGNLFGPIGSDGSAGHLNVPGAKPTIGFNFGAQLASSAGTSRATTPGVTTDGEGASTAGEGDGDEDTTQNEPQAKDQTGLQDEESKHEDLLFTVRAKAMKYDDKKDAETGGTSKGWIEKGRGPLYLLKHQETGKVRVLLKIEPLGRLGMNFSVISSDYKTTGTNGTIVQGLFVDQIARTNETAPSRWMVFVKEKAAADKIVEILDENKPKA</sequence>
<comment type="caution">
    <text evidence="1">The sequence shown here is derived from an EMBL/GenBank/DDBJ whole genome shotgun (WGS) entry which is preliminary data.</text>
</comment>
<protein>
    <submittedName>
        <fullName evidence="1">Uncharacterized protein</fullName>
    </submittedName>
</protein>
<evidence type="ECO:0000313" key="2">
    <source>
        <dbReference type="Proteomes" id="UP001281147"/>
    </source>
</evidence>
<name>A0ACC3NUI3_9PEZI</name>
<dbReference type="Proteomes" id="UP001281147">
    <property type="component" value="Unassembled WGS sequence"/>
</dbReference>